<dbReference type="SUPFAM" id="SSF51658">
    <property type="entry name" value="Xylose isomerase-like"/>
    <property type="match status" value="1"/>
</dbReference>
<evidence type="ECO:0000259" key="3">
    <source>
        <dbReference type="Pfam" id="PF01261"/>
    </source>
</evidence>
<dbReference type="EMBL" id="JBHSQK010000007">
    <property type="protein sequence ID" value="MFC5947497.1"/>
    <property type="molecule type" value="Genomic_DNA"/>
</dbReference>
<dbReference type="PIRSF" id="PIRSF006241">
    <property type="entry name" value="HyI"/>
    <property type="match status" value="1"/>
</dbReference>
<feature type="domain" description="Xylose isomerase-like TIM barrel" evidence="3">
    <location>
        <begin position="23"/>
        <end position="260"/>
    </location>
</feature>
<keyword evidence="1 2" id="KW-0413">Isomerase</keyword>
<dbReference type="Gene3D" id="3.20.20.150">
    <property type="entry name" value="Divalent-metal-dependent TIM barrel enzymes"/>
    <property type="match status" value="1"/>
</dbReference>
<evidence type="ECO:0000256" key="2">
    <source>
        <dbReference type="PIRNR" id="PIRNR006241"/>
    </source>
</evidence>
<dbReference type="GO" id="GO:0016853">
    <property type="term" value="F:isomerase activity"/>
    <property type="evidence" value="ECO:0007669"/>
    <property type="project" value="UniProtKB-KW"/>
</dbReference>
<evidence type="ECO:0000313" key="5">
    <source>
        <dbReference type="Proteomes" id="UP001596119"/>
    </source>
</evidence>
<dbReference type="InterPro" id="IPR036237">
    <property type="entry name" value="Xyl_isomerase-like_sf"/>
</dbReference>
<evidence type="ECO:0000256" key="1">
    <source>
        <dbReference type="ARBA" id="ARBA00023235"/>
    </source>
</evidence>
<reference evidence="5" key="1">
    <citation type="journal article" date="2019" name="Int. J. Syst. Evol. Microbiol.">
        <title>The Global Catalogue of Microorganisms (GCM) 10K type strain sequencing project: providing services to taxonomists for standard genome sequencing and annotation.</title>
        <authorList>
            <consortium name="The Broad Institute Genomics Platform"/>
            <consortium name="The Broad Institute Genome Sequencing Center for Infectious Disease"/>
            <person name="Wu L."/>
            <person name="Ma J."/>
        </authorList>
    </citation>
    <scope>NUCLEOTIDE SEQUENCE [LARGE SCALE GENOMIC DNA]</scope>
    <source>
        <strain evidence="5">CGMCC 4.7397</strain>
    </source>
</reference>
<accession>A0ABW1I1I5</accession>
<comment type="similarity">
    <text evidence="2">Belongs to the hyi family.</text>
</comment>
<dbReference type="PANTHER" id="PTHR43489">
    <property type="entry name" value="ISOMERASE"/>
    <property type="match status" value="1"/>
</dbReference>
<protein>
    <submittedName>
        <fullName evidence="4">Hydroxypyruvate isomerase family protein</fullName>
    </submittedName>
</protein>
<evidence type="ECO:0000313" key="4">
    <source>
        <dbReference type="EMBL" id="MFC5947497.1"/>
    </source>
</evidence>
<comment type="caution">
    <text evidence="4">The sequence shown here is derived from an EMBL/GenBank/DDBJ whole genome shotgun (WGS) entry which is preliminary data.</text>
</comment>
<dbReference type="InterPro" id="IPR026040">
    <property type="entry name" value="HyI-like"/>
</dbReference>
<dbReference type="InterPro" id="IPR050417">
    <property type="entry name" value="Sugar_Epim/Isomerase"/>
</dbReference>
<gene>
    <name evidence="4" type="ORF">ACFQH9_04310</name>
</gene>
<organism evidence="4 5">
    <name type="scientific">Pseudonocardia lutea</name>
    <dbReference type="NCBI Taxonomy" id="2172015"/>
    <lineage>
        <taxon>Bacteria</taxon>
        <taxon>Bacillati</taxon>
        <taxon>Actinomycetota</taxon>
        <taxon>Actinomycetes</taxon>
        <taxon>Pseudonocardiales</taxon>
        <taxon>Pseudonocardiaceae</taxon>
        <taxon>Pseudonocardia</taxon>
    </lineage>
</organism>
<dbReference type="Proteomes" id="UP001596119">
    <property type="component" value="Unassembled WGS sequence"/>
</dbReference>
<dbReference type="RefSeq" id="WP_379564406.1">
    <property type="nucleotide sequence ID" value="NZ_JBHSQK010000007.1"/>
</dbReference>
<dbReference type="PANTHER" id="PTHR43489:SF13">
    <property type="entry name" value="HYDROXYPYRUVATE ISOMERASE"/>
    <property type="match status" value="1"/>
</dbReference>
<name>A0ABW1I1I5_9PSEU</name>
<dbReference type="InterPro" id="IPR013022">
    <property type="entry name" value="Xyl_isomerase-like_TIM-brl"/>
</dbReference>
<dbReference type="Pfam" id="PF01261">
    <property type="entry name" value="AP_endonuc_2"/>
    <property type="match status" value="1"/>
</dbReference>
<proteinExistence type="inferred from homology"/>
<sequence length="262" mass="28769">MTGLRFDANLRWLFTELPFPKRFAAAARAGFAGVEYPSPYEYDARRLRTLLDDAGLEQVLINTPMGPAGSSTRSGNACFPDLVEEYRDGVRRGLEYATALGARFLHVVAGIVPEGVSPDRAFARYVANIAWAAEQARGTGVRLLLETQNKRDAPGFVLTSQDRAAAVVEAVGDDAVGLLLDFYHLQIDEGDLVRTFEKHRDVTLHLQIADVPGRTEPGTGEIAYGTLFRVIESSGYDGWIGCEYRPATETVAGLTWMKELAR</sequence>
<keyword evidence="5" id="KW-1185">Reference proteome</keyword>